<dbReference type="SMART" id="SM00673">
    <property type="entry name" value="CARP"/>
    <property type="match status" value="2"/>
</dbReference>
<comment type="similarity">
    <text evidence="1 4">Belongs to the CAP family.</text>
</comment>
<dbReference type="GO" id="GO:0030836">
    <property type="term" value="P:positive regulation of actin filament depolymerization"/>
    <property type="evidence" value="ECO:0007669"/>
    <property type="project" value="EnsemblFungi"/>
</dbReference>
<sequence>MVNNGNQMNNFTTLIKRLEAATSRLEDMASTLESSNESSAAPQRSPSSPYPPPAHPSPAHPHPHSHHPSPAQPKSSSSGPAAGSPAVSGSSDVPKTVQEFDDIINTDVKEFVELGEKLGEPVSGQAKAILRAFEAERTYILVAAKAKKPDNPSQSAELLADLRSASEEINNIRENNRPSPLFNHLSAVAEGIMALGWFFESKPVDFVKETFGSSQFYGNRVLKEQKEKEDGEAHVAFIQAYYKLFRSLTAYIQKNFLGGLVWNNKDGIDPLDALREAKNKQPASTGPSHSTPAPPPPPGPAPPPPPPLPTFDLAQGSGSPSKQGGDMSEVFNQLNQGEGITSSLRHVDKSEMTHKNPNLRAQSTVPARPSSSGGSSTSSRPPSKKPKPESMRAKKPPKKVLNGNKWSIENYDNHEGIIEIEATLQQSILISHCNKSIIKVSNKANAITIDNCTGLSIIVDSLISSLEIIKSPKFQLQIDGAVPTLLLEQVDGATIYLSEASLGSEFVSSKCSNINIILPPKEGSDEDGKECPVPEQIRTTIKNGALVNEVVEHVA</sequence>
<gene>
    <name evidence="7" type="ORF">AAP_01717</name>
</gene>
<dbReference type="VEuPathDB" id="FungiDB:AAP_01717"/>
<dbReference type="EMBL" id="AZGZ01000005">
    <property type="protein sequence ID" value="KZZ95229.1"/>
    <property type="molecule type" value="Genomic_DNA"/>
</dbReference>
<dbReference type="FunFam" id="1.25.40.330:FF:000001">
    <property type="entry name" value="Adenylyl cyclase-associated protein"/>
    <property type="match status" value="1"/>
</dbReference>
<comment type="function">
    <text evidence="2">The N-terminal domain binds to adenylyl cyclase, thereby enabling adenylyl cyclase to be activated by upstream regulatory signals, such as Ras. The C-terminal domain is required for normal cellular morphology and growth control.</text>
</comment>
<dbReference type="GO" id="GO:0030042">
    <property type="term" value="P:actin filament depolymerization"/>
    <property type="evidence" value="ECO:0007669"/>
    <property type="project" value="EnsemblFungi"/>
</dbReference>
<dbReference type="Proteomes" id="UP000242877">
    <property type="component" value="Unassembled WGS sequence"/>
</dbReference>
<dbReference type="PANTHER" id="PTHR10652:SF0">
    <property type="entry name" value="ADENYLYL CYCLASE-ASSOCIATED PROTEIN"/>
    <property type="match status" value="1"/>
</dbReference>
<dbReference type="InterPro" id="IPR017901">
    <property type="entry name" value="C-CAP_CF_C-like"/>
</dbReference>
<organism evidence="7 8">
    <name type="scientific">Ascosphaera apis ARSEF 7405</name>
    <dbReference type="NCBI Taxonomy" id="392613"/>
    <lineage>
        <taxon>Eukaryota</taxon>
        <taxon>Fungi</taxon>
        <taxon>Dikarya</taxon>
        <taxon>Ascomycota</taxon>
        <taxon>Pezizomycotina</taxon>
        <taxon>Eurotiomycetes</taxon>
        <taxon>Eurotiomycetidae</taxon>
        <taxon>Onygenales</taxon>
        <taxon>Ascosphaeraceae</taxon>
        <taxon>Ascosphaera</taxon>
    </lineage>
</organism>
<dbReference type="GO" id="GO:0010619">
    <property type="term" value="P:adenylate cyclase-activating glucose-activated G protein-coupled receptor signaling pathway"/>
    <property type="evidence" value="ECO:0007669"/>
    <property type="project" value="EnsemblFungi"/>
</dbReference>
<evidence type="ECO:0000256" key="2">
    <source>
        <dbReference type="ARBA" id="ARBA00054756"/>
    </source>
</evidence>
<proteinExistence type="inferred from homology"/>
<feature type="compositionally biased region" description="Pro residues" evidence="5">
    <location>
        <begin position="292"/>
        <end position="309"/>
    </location>
</feature>
<evidence type="ECO:0000259" key="6">
    <source>
        <dbReference type="PROSITE" id="PS51329"/>
    </source>
</evidence>
<comment type="caution">
    <text evidence="7">The sequence shown here is derived from an EMBL/GenBank/DDBJ whole genome shotgun (WGS) entry which is preliminary data.</text>
</comment>
<feature type="compositionally biased region" description="Low complexity" evidence="5">
    <location>
        <begin position="368"/>
        <end position="381"/>
    </location>
</feature>
<dbReference type="GO" id="GO:0042802">
    <property type="term" value="F:identical protein binding"/>
    <property type="evidence" value="ECO:0007669"/>
    <property type="project" value="EnsemblFungi"/>
</dbReference>
<dbReference type="GO" id="GO:0000935">
    <property type="term" value="C:division septum"/>
    <property type="evidence" value="ECO:0007669"/>
    <property type="project" value="EnsemblFungi"/>
</dbReference>
<dbReference type="OrthoDB" id="77251at2759"/>
<dbReference type="GO" id="GO:0035838">
    <property type="term" value="C:growing cell tip"/>
    <property type="evidence" value="ECO:0007669"/>
    <property type="project" value="EnsemblFungi"/>
</dbReference>
<evidence type="ECO:0000313" key="7">
    <source>
        <dbReference type="EMBL" id="KZZ95229.1"/>
    </source>
</evidence>
<dbReference type="GO" id="GO:0008179">
    <property type="term" value="F:adenylate cyclase binding"/>
    <property type="evidence" value="ECO:0007669"/>
    <property type="project" value="EnsemblFungi"/>
</dbReference>
<evidence type="ECO:0000256" key="1">
    <source>
        <dbReference type="ARBA" id="ARBA00007659"/>
    </source>
</evidence>
<accession>A0A168BFD0</accession>
<dbReference type="GO" id="GO:0051014">
    <property type="term" value="P:actin filament severing"/>
    <property type="evidence" value="ECO:0007669"/>
    <property type="project" value="EnsemblFungi"/>
</dbReference>
<feature type="domain" description="C-CAP/cofactor C-like" evidence="6">
    <location>
        <begin position="395"/>
        <end position="535"/>
    </location>
</feature>
<dbReference type="InterPro" id="IPR016098">
    <property type="entry name" value="CAP/MinC_C"/>
</dbReference>
<dbReference type="GO" id="GO:0046579">
    <property type="term" value="P:positive regulation of Ras protein signal transduction"/>
    <property type="evidence" value="ECO:0007669"/>
    <property type="project" value="EnsemblFungi"/>
</dbReference>
<dbReference type="GO" id="GO:0031138">
    <property type="term" value="P:negative regulation of conjugation with cellular fusion"/>
    <property type="evidence" value="ECO:0007669"/>
    <property type="project" value="EnsemblFungi"/>
</dbReference>
<feature type="region of interest" description="Disordered" evidence="5">
    <location>
        <begin position="26"/>
        <end position="94"/>
    </location>
</feature>
<feature type="region of interest" description="Disordered" evidence="5">
    <location>
        <begin position="351"/>
        <end position="403"/>
    </location>
</feature>
<dbReference type="Pfam" id="PF21938">
    <property type="entry name" value="CAP_N"/>
    <property type="match status" value="1"/>
</dbReference>
<dbReference type="GO" id="GO:0007265">
    <property type="term" value="P:Ras protein signal transduction"/>
    <property type="evidence" value="ECO:0007669"/>
    <property type="project" value="EnsemblFungi"/>
</dbReference>
<dbReference type="GO" id="GO:0030833">
    <property type="term" value="P:regulation of actin filament polymerization"/>
    <property type="evidence" value="ECO:0007669"/>
    <property type="project" value="EnsemblFungi"/>
</dbReference>
<evidence type="ECO:0000256" key="3">
    <source>
        <dbReference type="ARBA" id="ARBA00072052"/>
    </source>
</evidence>
<dbReference type="AlphaFoldDB" id="A0A168BFD0"/>
<keyword evidence="8" id="KW-1185">Reference proteome</keyword>
<dbReference type="Pfam" id="PF08603">
    <property type="entry name" value="CAP_C"/>
    <property type="match status" value="1"/>
</dbReference>
<feature type="compositionally biased region" description="Low complexity" evidence="5">
    <location>
        <begin position="68"/>
        <end position="91"/>
    </location>
</feature>
<dbReference type="SUPFAM" id="SSF69340">
    <property type="entry name" value="C-terminal domain of adenylylcyclase associated protein"/>
    <property type="match status" value="1"/>
</dbReference>
<feature type="compositionally biased region" description="Low complexity" evidence="5">
    <location>
        <begin position="282"/>
        <end position="291"/>
    </location>
</feature>
<dbReference type="InterPro" id="IPR006599">
    <property type="entry name" value="CARP_motif"/>
</dbReference>
<evidence type="ECO:0000313" key="8">
    <source>
        <dbReference type="Proteomes" id="UP000242877"/>
    </source>
</evidence>
<dbReference type="InterPro" id="IPR013912">
    <property type="entry name" value="Adenylate_cyclase-assoc_CAP_C"/>
</dbReference>
<dbReference type="Gene3D" id="1.25.40.330">
    <property type="entry name" value="Adenylate cyclase-associated CAP, N-terminal domain"/>
    <property type="match status" value="1"/>
</dbReference>
<feature type="compositionally biased region" description="Low complexity" evidence="5">
    <location>
        <begin position="38"/>
        <end position="47"/>
    </location>
</feature>
<dbReference type="InterPro" id="IPR053950">
    <property type="entry name" value="CAP_N"/>
</dbReference>
<dbReference type="InterPro" id="IPR013992">
    <property type="entry name" value="Adenylate_cyclase-assoc_CAP_N"/>
</dbReference>
<dbReference type="GO" id="GO:0030479">
    <property type="term" value="C:actin cortical patch"/>
    <property type="evidence" value="ECO:0007669"/>
    <property type="project" value="EnsemblFungi"/>
</dbReference>
<dbReference type="InterPro" id="IPR018106">
    <property type="entry name" value="CAP_CS_N"/>
</dbReference>
<dbReference type="InterPro" id="IPR036222">
    <property type="entry name" value="CAP_N_sf"/>
</dbReference>
<dbReference type="GO" id="GO:0030308">
    <property type="term" value="P:negative regulation of cell growth"/>
    <property type="evidence" value="ECO:0007669"/>
    <property type="project" value="EnsemblFungi"/>
</dbReference>
<dbReference type="GO" id="GO:0019933">
    <property type="term" value="P:cAMP-mediated signaling"/>
    <property type="evidence" value="ECO:0007669"/>
    <property type="project" value="TreeGrafter"/>
</dbReference>
<dbReference type="GO" id="GO:0090141">
    <property type="term" value="P:positive regulation of mitochondrial fission"/>
    <property type="evidence" value="ECO:0007669"/>
    <property type="project" value="EnsemblFungi"/>
</dbReference>
<name>A0A168BFD0_9EURO</name>
<dbReference type="Pfam" id="PF01213">
    <property type="entry name" value="CAP_N-CM"/>
    <property type="match status" value="1"/>
</dbReference>
<dbReference type="PANTHER" id="PTHR10652">
    <property type="entry name" value="ADENYLYL CYCLASE-ASSOCIATED PROTEIN"/>
    <property type="match status" value="1"/>
</dbReference>
<dbReference type="FunFam" id="2.160.20.70:FF:000008">
    <property type="entry name" value="Adenylyl cyclase-associated protein"/>
    <property type="match status" value="1"/>
</dbReference>
<dbReference type="Gene3D" id="2.160.20.70">
    <property type="match status" value="1"/>
</dbReference>
<evidence type="ECO:0000256" key="5">
    <source>
        <dbReference type="SAM" id="MobiDB-lite"/>
    </source>
</evidence>
<dbReference type="PROSITE" id="PS51329">
    <property type="entry name" value="C_CAP_COFACTOR_C"/>
    <property type="match status" value="1"/>
</dbReference>
<dbReference type="InterPro" id="IPR001837">
    <property type="entry name" value="Adenylate_cyclase-assoc_CAP"/>
</dbReference>
<protein>
    <recommendedName>
        <fullName evidence="3 4">Adenylyl cyclase-associated protein</fullName>
    </recommendedName>
</protein>
<evidence type="ECO:0000256" key="4">
    <source>
        <dbReference type="RuleBase" id="RU000647"/>
    </source>
</evidence>
<feature type="region of interest" description="Disordered" evidence="5">
    <location>
        <begin position="278"/>
        <end position="329"/>
    </location>
</feature>
<feature type="compositionally biased region" description="Pro residues" evidence="5">
    <location>
        <begin position="48"/>
        <end position="60"/>
    </location>
</feature>
<dbReference type="PROSITE" id="PS01088">
    <property type="entry name" value="CAP_1"/>
    <property type="match status" value="1"/>
</dbReference>
<feature type="compositionally biased region" description="Polar residues" evidence="5">
    <location>
        <begin position="355"/>
        <end position="365"/>
    </location>
</feature>
<dbReference type="SUPFAM" id="SSF101278">
    <property type="entry name" value="N-terminal domain of adenylylcyclase associated protein, CAP"/>
    <property type="match status" value="1"/>
</dbReference>
<dbReference type="GO" id="GO:0003779">
    <property type="term" value="F:actin binding"/>
    <property type="evidence" value="ECO:0007669"/>
    <property type="project" value="EnsemblFungi"/>
</dbReference>
<reference evidence="7 8" key="1">
    <citation type="journal article" date="2016" name="Genome Biol. Evol.">
        <title>Divergent and convergent evolution of fungal pathogenicity.</title>
        <authorList>
            <person name="Shang Y."/>
            <person name="Xiao G."/>
            <person name="Zheng P."/>
            <person name="Cen K."/>
            <person name="Zhan S."/>
            <person name="Wang C."/>
        </authorList>
    </citation>
    <scope>NUCLEOTIDE SEQUENCE [LARGE SCALE GENOMIC DNA]</scope>
    <source>
        <strain evidence="7 8">ARSEF 7405</strain>
    </source>
</reference>
<dbReference type="InterPro" id="IPR036223">
    <property type="entry name" value="CAP_C_sf"/>
</dbReference>